<dbReference type="InterPro" id="IPR037066">
    <property type="entry name" value="Plug_dom_sf"/>
</dbReference>
<dbReference type="InterPro" id="IPR008969">
    <property type="entry name" value="CarboxyPept-like_regulatory"/>
</dbReference>
<feature type="chain" id="PRO_5013075297" description="TonB-dependent receptor plug domain-containing protein" evidence="8">
    <location>
        <begin position="34"/>
        <end position="1109"/>
    </location>
</feature>
<dbReference type="SUPFAM" id="SSF49464">
    <property type="entry name" value="Carboxypeptidase regulatory domain-like"/>
    <property type="match status" value="1"/>
</dbReference>
<dbReference type="SUPFAM" id="SSF56935">
    <property type="entry name" value="Porins"/>
    <property type="match status" value="1"/>
</dbReference>
<keyword evidence="2 7" id="KW-0813">Transport</keyword>
<evidence type="ECO:0000256" key="8">
    <source>
        <dbReference type="SAM" id="SignalP"/>
    </source>
</evidence>
<evidence type="ECO:0000256" key="1">
    <source>
        <dbReference type="ARBA" id="ARBA00004571"/>
    </source>
</evidence>
<organism evidence="10">
    <name type="scientific">uncultured Dysgonomonas sp</name>
    <dbReference type="NCBI Taxonomy" id="206096"/>
    <lineage>
        <taxon>Bacteria</taxon>
        <taxon>Pseudomonadati</taxon>
        <taxon>Bacteroidota</taxon>
        <taxon>Bacteroidia</taxon>
        <taxon>Bacteroidales</taxon>
        <taxon>Dysgonomonadaceae</taxon>
        <taxon>Dysgonomonas</taxon>
        <taxon>environmental samples</taxon>
    </lineage>
</organism>
<dbReference type="InterPro" id="IPR012910">
    <property type="entry name" value="Plug_dom"/>
</dbReference>
<dbReference type="Pfam" id="PF13715">
    <property type="entry name" value="CarbopepD_reg_2"/>
    <property type="match status" value="1"/>
</dbReference>
<evidence type="ECO:0000313" key="10">
    <source>
        <dbReference type="EMBL" id="SBV99735.1"/>
    </source>
</evidence>
<dbReference type="PROSITE" id="PS52016">
    <property type="entry name" value="TONB_DEPENDENT_REC_3"/>
    <property type="match status" value="1"/>
</dbReference>
<keyword evidence="5 7" id="KW-0472">Membrane</keyword>
<evidence type="ECO:0000256" key="3">
    <source>
        <dbReference type="ARBA" id="ARBA00022452"/>
    </source>
</evidence>
<feature type="signal peptide" evidence="8">
    <location>
        <begin position="1"/>
        <end position="33"/>
    </location>
</feature>
<proteinExistence type="inferred from homology"/>
<sequence>MKKISNSYSPRKYFTHSMSVFFFLLCFSIVANAQININQKGGKFSDIINIIKSQSDHQFFYEDKIGDIKVGPLELHNASIEEVLNKSLAGKGVTYKVEDKVIYLSSANTNNPARSLQQKTVTIKGNVKDEAGEPLIGVAVSVKGTTIGTLTDTNGNYSITANEGDEIEFSYISYLSIKLIAKGDMTYNVVMKEDNVALDEVVVTALGIKREAKVLTYNVQELKGTELTVVKDANFINSLAGKVAGMQINQSASGIGGSARVVMRGTKSIMGNNNALYVVDGVPLYDIRGEQPENIFESPDGGDRDAFANINPEDIESLSVLSGPAAAALYGNQGANGVILITTKKGQKGLRINYANNSIFLKPFVMPEFQDTYGSRDQSFQSWGAKKTPDMSSYDPKDFFQTGYVETNSLTASFGGETNTTYVSFASTNSRGIIPNNKLNRYNLTVRNTADIIKDKLEFDLSVSYINEDNRNMMTQGQYHNPLLPIYLFPRGDAIDNYKIYETFNDVRNFKTQNWPSKYGNQGLGIENPYWTVNRKLFENKRDRYILYSALKYKALDWLNLSGRARMDNMENTFERKIHASSDLLFASETGNYMNQRMTDKQLYLDFLATADKRFGDFSLTAALGTSYFQYDQRLNSYEGHLGLVPNRFSEENINKNDPQTKVNQSGFKDNTHAVFATAQLGWKSLVFLDLTARNDWTSTLKGTSGTGVFYPSVGVSGILSDMFDMHKAQISFFKLRFSYSEVGNPPPRFITKASYELNDGNLKTETAMPFSNLKAERTKAYEVGANMKFWGNRINLDLTYYNTDTYNQLFHFEAAPSSIYSDYYINAGKVNNWGIEASLGFSDNFGPVSYSTSVNFTLNRNKIKTLIPKGTLDPTTGTPILAEDGIDMSSTGTYRMRLTEGGTLGDIYVSTLAKDSKGNIKVDPSTGAINSDPNNWVKAGSVAPRYNFGWNNTISYKGFDLNFLVDARIGGIGVSATQALLDRHGVSKASAIARDNGGVLVNGKRMDAEAYYAVAAGGTTGVLSEYVYSMTNVRLREASLTYTLPSKWVNHKISSLSLSLIGRNLWMIHNKAPFDPELTASTGTYFQGLDYFMQPSLRNIGFGVKVQF</sequence>
<evidence type="ECO:0000259" key="9">
    <source>
        <dbReference type="Pfam" id="PF07715"/>
    </source>
</evidence>
<dbReference type="Gene3D" id="2.170.130.10">
    <property type="entry name" value="TonB-dependent receptor, plug domain"/>
    <property type="match status" value="1"/>
</dbReference>
<name>A0A212JKB1_9BACT</name>
<keyword evidence="3 7" id="KW-1134">Transmembrane beta strand</keyword>
<accession>A0A212JKB1</accession>
<dbReference type="InterPro" id="IPR023997">
    <property type="entry name" value="TonB-dep_OMP_SusC/RagA_CS"/>
</dbReference>
<dbReference type="NCBIfam" id="TIGR04056">
    <property type="entry name" value="OMP_RagA_SusC"/>
    <property type="match status" value="1"/>
</dbReference>
<evidence type="ECO:0000256" key="6">
    <source>
        <dbReference type="ARBA" id="ARBA00023237"/>
    </source>
</evidence>
<dbReference type="GO" id="GO:0009279">
    <property type="term" value="C:cell outer membrane"/>
    <property type="evidence" value="ECO:0007669"/>
    <property type="project" value="UniProtKB-SubCell"/>
</dbReference>
<comment type="similarity">
    <text evidence="7">Belongs to the TonB-dependent receptor family.</text>
</comment>
<dbReference type="RefSeq" id="WP_296949147.1">
    <property type="nucleotide sequence ID" value="NZ_LT599021.1"/>
</dbReference>
<feature type="domain" description="TonB-dependent receptor plug" evidence="9">
    <location>
        <begin position="216"/>
        <end position="338"/>
    </location>
</feature>
<protein>
    <recommendedName>
        <fullName evidence="9">TonB-dependent receptor plug domain-containing protein</fullName>
    </recommendedName>
</protein>
<dbReference type="EMBL" id="FLUL01000001">
    <property type="protein sequence ID" value="SBV99735.1"/>
    <property type="molecule type" value="Genomic_DNA"/>
</dbReference>
<dbReference type="Pfam" id="PF07715">
    <property type="entry name" value="Plug"/>
    <property type="match status" value="1"/>
</dbReference>
<keyword evidence="4 7" id="KW-0812">Transmembrane</keyword>
<dbReference type="AlphaFoldDB" id="A0A212JKB1"/>
<dbReference type="Gene3D" id="2.60.40.1120">
    <property type="entry name" value="Carboxypeptidase-like, regulatory domain"/>
    <property type="match status" value="1"/>
</dbReference>
<comment type="subcellular location">
    <subcellularLocation>
        <location evidence="1 7">Cell outer membrane</location>
        <topology evidence="1 7">Multi-pass membrane protein</topology>
    </subcellularLocation>
</comment>
<keyword evidence="6 7" id="KW-0998">Cell outer membrane</keyword>
<evidence type="ECO:0000256" key="2">
    <source>
        <dbReference type="ARBA" id="ARBA00022448"/>
    </source>
</evidence>
<dbReference type="NCBIfam" id="TIGR04057">
    <property type="entry name" value="SusC_RagA_signa"/>
    <property type="match status" value="1"/>
</dbReference>
<dbReference type="InterPro" id="IPR036942">
    <property type="entry name" value="Beta-barrel_TonB_sf"/>
</dbReference>
<dbReference type="Gene3D" id="2.40.170.20">
    <property type="entry name" value="TonB-dependent receptor, beta-barrel domain"/>
    <property type="match status" value="1"/>
</dbReference>
<dbReference type="InterPro" id="IPR039426">
    <property type="entry name" value="TonB-dep_rcpt-like"/>
</dbReference>
<dbReference type="InterPro" id="IPR023996">
    <property type="entry name" value="TonB-dep_OMP_SusC/RagA"/>
</dbReference>
<reference evidence="10" key="1">
    <citation type="submission" date="2016-04" db="EMBL/GenBank/DDBJ databases">
        <authorList>
            <person name="Evans L.H."/>
            <person name="Alamgir A."/>
            <person name="Owens N."/>
            <person name="Weber N.D."/>
            <person name="Virtaneva K."/>
            <person name="Barbian K."/>
            <person name="Babar A."/>
            <person name="Rosenke K."/>
        </authorList>
    </citation>
    <scope>NUCLEOTIDE SEQUENCE</scope>
    <source>
        <strain evidence="10">86-2</strain>
    </source>
</reference>
<evidence type="ECO:0000256" key="7">
    <source>
        <dbReference type="PROSITE-ProRule" id="PRU01360"/>
    </source>
</evidence>
<evidence type="ECO:0000256" key="4">
    <source>
        <dbReference type="ARBA" id="ARBA00022692"/>
    </source>
</evidence>
<gene>
    <name evidence="10" type="ORF">KL86DYS2_11725</name>
</gene>
<evidence type="ECO:0000256" key="5">
    <source>
        <dbReference type="ARBA" id="ARBA00023136"/>
    </source>
</evidence>
<keyword evidence="8" id="KW-0732">Signal</keyword>